<reference evidence="2 3" key="1">
    <citation type="submission" date="2023-08" db="EMBL/GenBank/DDBJ databases">
        <title>Annotated Genome Sequence of Vanrija albida AlHP1.</title>
        <authorList>
            <person name="Herzog R."/>
        </authorList>
    </citation>
    <scope>NUCLEOTIDE SEQUENCE [LARGE SCALE GENOMIC DNA]</scope>
    <source>
        <strain evidence="2 3">AlHP1</strain>
    </source>
</reference>
<dbReference type="EMBL" id="JBBXJM010000006">
    <property type="protein sequence ID" value="KAL1406394.1"/>
    <property type="molecule type" value="Genomic_DNA"/>
</dbReference>
<proteinExistence type="predicted"/>
<feature type="compositionally biased region" description="Pro residues" evidence="1">
    <location>
        <begin position="266"/>
        <end position="300"/>
    </location>
</feature>
<feature type="compositionally biased region" description="Acidic residues" evidence="1">
    <location>
        <begin position="451"/>
        <end position="462"/>
    </location>
</feature>
<comment type="caution">
    <text evidence="2">The sequence shown here is derived from an EMBL/GenBank/DDBJ whole genome shotgun (WGS) entry which is preliminary data.</text>
</comment>
<feature type="compositionally biased region" description="Basic and acidic residues" evidence="1">
    <location>
        <begin position="365"/>
        <end position="375"/>
    </location>
</feature>
<dbReference type="RefSeq" id="XP_069206338.1">
    <property type="nucleotide sequence ID" value="XM_069356497.1"/>
</dbReference>
<keyword evidence="3" id="KW-1185">Reference proteome</keyword>
<evidence type="ECO:0000313" key="2">
    <source>
        <dbReference type="EMBL" id="KAL1406394.1"/>
    </source>
</evidence>
<feature type="compositionally biased region" description="Basic and acidic residues" evidence="1">
    <location>
        <begin position="73"/>
        <end position="89"/>
    </location>
</feature>
<dbReference type="Proteomes" id="UP001565368">
    <property type="component" value="Unassembled WGS sequence"/>
</dbReference>
<sequence>MFALYTAFMATVRPATHAPALPDELVATTNTPSPSPSPPPSPDPRRTVSFQLPGEGAPERSTRKRRLEDEPDGTPKPKREPHFANERRFKASPKAMFDEAKGYSARIMAQRLGSRGRWGSHHGHDASKQAGHDAINDMEFQWGKIESVLWDVELECKEEGREEGLAPAVEGGEGTRADRSARLDEVHEAFDAYTASIEKFKTTHKARVNRLRADNRWASPALEVPQHLLPHNLVANWTASMFPDLLVVTPRPAEEADSDSEGQWVPTPPTPTRPMSSPPSRPTTPPPSQMPQEPTTPPSAPGEFHTVGLNASPGQRSVHFRRAEVDGRAAHLRGLIGALTDTERFWHLDREERRRGQRRGLLVAKEGKKPQHSREPTSLSPPEVGGRADSNGGTGAWSFLKTLGESRSSNAPGAPSRRIRSDGVPRVINEEDETEGESTTNSLLTPQDGGVSDEDVEDEAEVHEEVSGGDLGEEGEPDVERA</sequence>
<evidence type="ECO:0000313" key="3">
    <source>
        <dbReference type="Proteomes" id="UP001565368"/>
    </source>
</evidence>
<gene>
    <name evidence="2" type="ORF">Q8F55_008093</name>
</gene>
<dbReference type="GeneID" id="95989136"/>
<protein>
    <submittedName>
        <fullName evidence="2">Uncharacterized protein</fullName>
    </submittedName>
</protein>
<feature type="region of interest" description="Disordered" evidence="1">
    <location>
        <begin position="252"/>
        <end position="315"/>
    </location>
</feature>
<feature type="compositionally biased region" description="Acidic residues" evidence="1">
    <location>
        <begin position="471"/>
        <end position="482"/>
    </location>
</feature>
<organism evidence="2 3">
    <name type="scientific">Vanrija albida</name>
    <dbReference type="NCBI Taxonomy" id="181172"/>
    <lineage>
        <taxon>Eukaryota</taxon>
        <taxon>Fungi</taxon>
        <taxon>Dikarya</taxon>
        <taxon>Basidiomycota</taxon>
        <taxon>Agaricomycotina</taxon>
        <taxon>Tremellomycetes</taxon>
        <taxon>Trichosporonales</taxon>
        <taxon>Trichosporonaceae</taxon>
        <taxon>Vanrija</taxon>
    </lineage>
</organism>
<name>A0ABR3PVA4_9TREE</name>
<feature type="compositionally biased region" description="Pro residues" evidence="1">
    <location>
        <begin position="33"/>
        <end position="42"/>
    </location>
</feature>
<feature type="region of interest" description="Disordered" evidence="1">
    <location>
        <begin position="19"/>
        <end position="94"/>
    </location>
</feature>
<evidence type="ECO:0000256" key="1">
    <source>
        <dbReference type="SAM" id="MobiDB-lite"/>
    </source>
</evidence>
<accession>A0ABR3PVA4</accession>
<feature type="region of interest" description="Disordered" evidence="1">
    <location>
        <begin position="352"/>
        <end position="482"/>
    </location>
</feature>